<dbReference type="STRING" id="1231391.GCA_000308195_00072"/>
<feature type="transmembrane region" description="Helical" evidence="9">
    <location>
        <begin position="194"/>
        <end position="214"/>
    </location>
</feature>
<comment type="similarity">
    <text evidence="8">Belongs to the binding-protein-dependent transport system permease family. LivHM subfamily.</text>
</comment>
<dbReference type="OrthoDB" id="9807115at2"/>
<dbReference type="Proteomes" id="UP000246145">
    <property type="component" value="Unassembled WGS sequence"/>
</dbReference>
<gene>
    <name evidence="10" type="ORF">C7440_0320</name>
</gene>
<keyword evidence="3" id="KW-1003">Cell membrane</keyword>
<comment type="subcellular location">
    <subcellularLocation>
        <location evidence="1">Cell membrane</location>
        <topology evidence="1">Multi-pass membrane protein</topology>
    </subcellularLocation>
</comment>
<dbReference type="GO" id="GO:0006865">
    <property type="term" value="P:amino acid transport"/>
    <property type="evidence" value="ECO:0007669"/>
    <property type="project" value="UniProtKB-KW"/>
</dbReference>
<keyword evidence="2" id="KW-0813">Transport</keyword>
<dbReference type="GO" id="GO:0022857">
    <property type="term" value="F:transmembrane transporter activity"/>
    <property type="evidence" value="ECO:0007669"/>
    <property type="project" value="InterPro"/>
</dbReference>
<keyword evidence="6 9" id="KW-1133">Transmembrane helix</keyword>
<name>A0A2U1CQ17_9BURK</name>
<reference evidence="10 11" key="1">
    <citation type="submission" date="2018-04" db="EMBL/GenBank/DDBJ databases">
        <title>Genomic Encyclopedia of Type Strains, Phase IV (KMG-IV): sequencing the most valuable type-strain genomes for metagenomic binning, comparative biology and taxonomic classification.</title>
        <authorList>
            <person name="Goeker M."/>
        </authorList>
    </citation>
    <scope>NUCLEOTIDE SEQUENCE [LARGE SCALE GENOMIC DNA]</scope>
    <source>
        <strain evidence="10 11">DSM 10065</strain>
    </source>
</reference>
<dbReference type="AlphaFoldDB" id="A0A2U1CQ17"/>
<feature type="transmembrane region" description="Helical" evidence="9">
    <location>
        <begin position="6"/>
        <end position="29"/>
    </location>
</feature>
<evidence type="ECO:0000256" key="7">
    <source>
        <dbReference type="ARBA" id="ARBA00023136"/>
    </source>
</evidence>
<accession>A0A2U1CQ17</accession>
<feature type="transmembrane region" description="Helical" evidence="9">
    <location>
        <begin position="101"/>
        <end position="119"/>
    </location>
</feature>
<evidence type="ECO:0000313" key="11">
    <source>
        <dbReference type="Proteomes" id="UP000246145"/>
    </source>
</evidence>
<dbReference type="RefSeq" id="WP_116517228.1">
    <property type="nucleotide sequence ID" value="NZ_JACCEX010000001.1"/>
</dbReference>
<feature type="transmembrane region" description="Helical" evidence="9">
    <location>
        <begin position="270"/>
        <end position="289"/>
    </location>
</feature>
<keyword evidence="5" id="KW-0029">Amino-acid transport</keyword>
<dbReference type="EMBL" id="QEKO01000001">
    <property type="protein sequence ID" value="PVY67934.1"/>
    <property type="molecule type" value="Genomic_DNA"/>
</dbReference>
<evidence type="ECO:0000256" key="4">
    <source>
        <dbReference type="ARBA" id="ARBA00022692"/>
    </source>
</evidence>
<protein>
    <submittedName>
        <fullName evidence="10">Amino acid/amide ABC transporter membrane protein 1 (HAAT family)</fullName>
    </submittedName>
</protein>
<dbReference type="GO" id="GO:0005886">
    <property type="term" value="C:plasma membrane"/>
    <property type="evidence" value="ECO:0007669"/>
    <property type="project" value="UniProtKB-SubCell"/>
</dbReference>
<feature type="transmembrane region" description="Helical" evidence="9">
    <location>
        <begin position="145"/>
        <end position="165"/>
    </location>
</feature>
<dbReference type="PANTHER" id="PTHR11795:SF442">
    <property type="entry name" value="ABC TRANSPORTER ATP-BINDING PROTEIN"/>
    <property type="match status" value="1"/>
</dbReference>
<dbReference type="PANTHER" id="PTHR11795">
    <property type="entry name" value="BRANCHED-CHAIN AMINO ACID TRANSPORT SYSTEM PERMEASE PROTEIN LIVH"/>
    <property type="match status" value="1"/>
</dbReference>
<comment type="caution">
    <text evidence="10">The sequence shown here is derived from an EMBL/GenBank/DDBJ whole genome shotgun (WGS) entry which is preliminary data.</text>
</comment>
<evidence type="ECO:0000256" key="6">
    <source>
        <dbReference type="ARBA" id="ARBA00022989"/>
    </source>
</evidence>
<organism evidence="10 11">
    <name type="scientific">Pusillimonas noertemannii</name>
    <dbReference type="NCBI Taxonomy" id="305977"/>
    <lineage>
        <taxon>Bacteria</taxon>
        <taxon>Pseudomonadati</taxon>
        <taxon>Pseudomonadota</taxon>
        <taxon>Betaproteobacteria</taxon>
        <taxon>Burkholderiales</taxon>
        <taxon>Alcaligenaceae</taxon>
        <taxon>Pusillimonas</taxon>
    </lineage>
</organism>
<sequence length="293" mass="30942">MNFLTNVILAGLFQAAVLFLVAAGLQLIFGVQRIINLACGSVYALGAYFGITFTTWAMSQGLPPYLFPLALLAGGLIIGLVGIPMERVLRLIYRRPESFQLVLTFALVLMIQDIIRFFWGADPKQLGSLAMIYGSINLFGVTMPLYNVMVIVLAIVVAAGMAYFLGRTATGKILRATAENHETSAAMGINVSKVFLLVFTLGTALGTVGGALVIPTGVASLEMGVELIVKAFAVVVIGGLGSMKGAAVGAVIVGLLSTLAVFTYPEVDTLAIYVIVIGMLIWKPSGLYGRIAT</sequence>
<evidence type="ECO:0000256" key="8">
    <source>
        <dbReference type="ARBA" id="ARBA00037998"/>
    </source>
</evidence>
<evidence type="ECO:0000256" key="3">
    <source>
        <dbReference type="ARBA" id="ARBA00022475"/>
    </source>
</evidence>
<evidence type="ECO:0000256" key="9">
    <source>
        <dbReference type="SAM" id="Phobius"/>
    </source>
</evidence>
<feature type="transmembrane region" description="Helical" evidence="9">
    <location>
        <begin position="65"/>
        <end position="89"/>
    </location>
</feature>
<keyword evidence="4 9" id="KW-0812">Transmembrane</keyword>
<evidence type="ECO:0000256" key="5">
    <source>
        <dbReference type="ARBA" id="ARBA00022970"/>
    </source>
</evidence>
<dbReference type="InterPro" id="IPR052157">
    <property type="entry name" value="BCAA_transport_permease"/>
</dbReference>
<evidence type="ECO:0000313" key="10">
    <source>
        <dbReference type="EMBL" id="PVY67934.1"/>
    </source>
</evidence>
<keyword evidence="11" id="KW-1185">Reference proteome</keyword>
<dbReference type="InterPro" id="IPR001851">
    <property type="entry name" value="ABC_transp_permease"/>
</dbReference>
<keyword evidence="7 9" id="KW-0472">Membrane</keyword>
<proteinExistence type="inferred from homology"/>
<dbReference type="CDD" id="cd06582">
    <property type="entry name" value="TM_PBP1_LivH_like"/>
    <property type="match status" value="1"/>
</dbReference>
<feature type="transmembrane region" description="Helical" evidence="9">
    <location>
        <begin position="41"/>
        <end position="59"/>
    </location>
</feature>
<evidence type="ECO:0000256" key="1">
    <source>
        <dbReference type="ARBA" id="ARBA00004651"/>
    </source>
</evidence>
<dbReference type="Pfam" id="PF02653">
    <property type="entry name" value="BPD_transp_2"/>
    <property type="match status" value="1"/>
</dbReference>
<evidence type="ECO:0000256" key="2">
    <source>
        <dbReference type="ARBA" id="ARBA00022448"/>
    </source>
</evidence>